<gene>
    <name evidence="2" type="ORF">DCS_04020</name>
</gene>
<dbReference type="Proteomes" id="UP000076580">
    <property type="component" value="Chromosome 02"/>
</dbReference>
<dbReference type="InParanoid" id="A0A151GIR4"/>
<protein>
    <submittedName>
        <fullName evidence="2">Uncharacterized protein</fullName>
    </submittedName>
</protein>
<dbReference type="RefSeq" id="XP_040656365.1">
    <property type="nucleotide sequence ID" value="XM_040801332.1"/>
</dbReference>
<feature type="signal peptide" evidence="1">
    <location>
        <begin position="1"/>
        <end position="23"/>
    </location>
</feature>
<proteinExistence type="predicted"/>
<organism evidence="2 3">
    <name type="scientific">Drechmeria coniospora</name>
    <name type="common">Nematophagous fungus</name>
    <name type="synonym">Meria coniospora</name>
    <dbReference type="NCBI Taxonomy" id="98403"/>
    <lineage>
        <taxon>Eukaryota</taxon>
        <taxon>Fungi</taxon>
        <taxon>Dikarya</taxon>
        <taxon>Ascomycota</taxon>
        <taxon>Pezizomycotina</taxon>
        <taxon>Sordariomycetes</taxon>
        <taxon>Hypocreomycetidae</taxon>
        <taxon>Hypocreales</taxon>
        <taxon>Ophiocordycipitaceae</taxon>
        <taxon>Drechmeria</taxon>
    </lineage>
</organism>
<keyword evidence="3" id="KW-1185">Reference proteome</keyword>
<keyword evidence="1" id="KW-0732">Signal</keyword>
<evidence type="ECO:0000313" key="3">
    <source>
        <dbReference type="Proteomes" id="UP000076580"/>
    </source>
</evidence>
<sequence length="196" mass="22228">MLRQWITLLSFLLWLQWPSFIYAIPTEAVLPAINQIEEKIFTLALFSRPEYVPYGTDDLNTFHWAIHASKKGSRGEVVDSFDASDWRYIRQGNKQSVISNHPPSKGHPSPFMYQYKYAVEPANVQTFMARINIGSATTSTIEVTELFRGLKLPGPGESCLNWAQSAMLEMQLKGMAKQFDVGTFSQKALEYALGRV</sequence>
<comment type="caution">
    <text evidence="2">The sequence shown here is derived from an EMBL/GenBank/DDBJ whole genome shotgun (WGS) entry which is preliminary data.</text>
</comment>
<evidence type="ECO:0000256" key="1">
    <source>
        <dbReference type="SAM" id="SignalP"/>
    </source>
</evidence>
<reference evidence="2 3" key="1">
    <citation type="journal article" date="2016" name="Sci. Rep.">
        <title>Insights into Adaptations to a Near-Obligate Nematode Endoparasitic Lifestyle from the Finished Genome of Drechmeria coniospora.</title>
        <authorList>
            <person name="Zhang L."/>
            <person name="Zhou Z."/>
            <person name="Guo Q."/>
            <person name="Fokkens L."/>
            <person name="Miskei M."/>
            <person name="Pocsi I."/>
            <person name="Zhang W."/>
            <person name="Chen M."/>
            <person name="Wang L."/>
            <person name="Sun Y."/>
            <person name="Donzelli B.G."/>
            <person name="Gibson D.M."/>
            <person name="Nelson D.R."/>
            <person name="Luo J.G."/>
            <person name="Rep M."/>
            <person name="Liu H."/>
            <person name="Yang S."/>
            <person name="Wang J."/>
            <person name="Krasnoff S.B."/>
            <person name="Xu Y."/>
            <person name="Molnar I."/>
            <person name="Lin M."/>
        </authorList>
    </citation>
    <scope>NUCLEOTIDE SEQUENCE [LARGE SCALE GENOMIC DNA]</scope>
    <source>
        <strain evidence="2 3">ARSEF 6962</strain>
    </source>
</reference>
<dbReference type="AlphaFoldDB" id="A0A151GIR4"/>
<dbReference type="EMBL" id="LAYC01000002">
    <property type="protein sequence ID" value="KYK57013.1"/>
    <property type="molecule type" value="Genomic_DNA"/>
</dbReference>
<accession>A0A151GIR4</accession>
<evidence type="ECO:0000313" key="2">
    <source>
        <dbReference type="EMBL" id="KYK57013.1"/>
    </source>
</evidence>
<dbReference type="GeneID" id="63716663"/>
<name>A0A151GIR4_DRECN</name>
<feature type="chain" id="PRO_5007580667" evidence="1">
    <location>
        <begin position="24"/>
        <end position="196"/>
    </location>
</feature>